<dbReference type="Gene3D" id="3.40.50.300">
    <property type="entry name" value="P-loop containing nucleotide triphosphate hydrolases"/>
    <property type="match status" value="2"/>
</dbReference>
<dbReference type="SMART" id="SM00490">
    <property type="entry name" value="HELICc"/>
    <property type="match status" value="1"/>
</dbReference>
<dbReference type="InterPro" id="IPR004589">
    <property type="entry name" value="DNA_helicase_ATP-dep_RecQ"/>
</dbReference>
<organism evidence="12 13">
    <name type="scientific">Streptomyces spinosisporus</name>
    <dbReference type="NCBI Taxonomy" id="2927582"/>
    <lineage>
        <taxon>Bacteria</taxon>
        <taxon>Bacillati</taxon>
        <taxon>Actinomycetota</taxon>
        <taxon>Actinomycetes</taxon>
        <taxon>Kitasatosporales</taxon>
        <taxon>Streptomycetaceae</taxon>
        <taxon>Streptomyces</taxon>
    </lineage>
</organism>
<dbReference type="PANTHER" id="PTHR13710:SF105">
    <property type="entry name" value="ATP-DEPENDENT DNA HELICASE Q1"/>
    <property type="match status" value="1"/>
</dbReference>
<evidence type="ECO:0000256" key="6">
    <source>
        <dbReference type="ARBA" id="ARBA00023125"/>
    </source>
</evidence>
<dbReference type="Proteomes" id="UP001165270">
    <property type="component" value="Unassembled WGS sequence"/>
</dbReference>
<dbReference type="EMBL" id="JALDAX010000001">
    <property type="protein sequence ID" value="MCI3238112.1"/>
    <property type="molecule type" value="Genomic_DNA"/>
</dbReference>
<comment type="catalytic activity">
    <reaction evidence="8">
        <text>Couples ATP hydrolysis with the unwinding of duplex DNA by translocating in the 3'-5' direction.</text>
        <dbReference type="EC" id="5.6.2.4"/>
    </reaction>
</comment>
<dbReference type="PROSITE" id="PS51194">
    <property type="entry name" value="HELICASE_CTER"/>
    <property type="match status" value="1"/>
</dbReference>
<keyword evidence="2" id="KW-0547">Nucleotide-binding</keyword>
<evidence type="ECO:0000259" key="10">
    <source>
        <dbReference type="PROSITE" id="PS51192"/>
    </source>
</evidence>
<evidence type="ECO:0000313" key="13">
    <source>
        <dbReference type="Proteomes" id="UP001165270"/>
    </source>
</evidence>
<protein>
    <recommendedName>
        <fullName evidence="9">DNA 3'-5' helicase</fullName>
        <ecNumber evidence="9">5.6.2.4</ecNumber>
    </recommendedName>
</protein>
<dbReference type="SUPFAM" id="SSF52540">
    <property type="entry name" value="P-loop containing nucleoside triphosphate hydrolases"/>
    <property type="match status" value="1"/>
</dbReference>
<comment type="similarity">
    <text evidence="1">Belongs to the helicase family. RecQ subfamily.</text>
</comment>
<evidence type="ECO:0000256" key="5">
    <source>
        <dbReference type="ARBA" id="ARBA00022840"/>
    </source>
</evidence>
<dbReference type="GO" id="GO:0016787">
    <property type="term" value="F:hydrolase activity"/>
    <property type="evidence" value="ECO:0007669"/>
    <property type="project" value="UniProtKB-KW"/>
</dbReference>
<dbReference type="GO" id="GO:0003678">
    <property type="term" value="F:DNA helicase activity"/>
    <property type="evidence" value="ECO:0007669"/>
    <property type="project" value="UniProtKB-EC"/>
</dbReference>
<dbReference type="InterPro" id="IPR014001">
    <property type="entry name" value="Helicase_ATP-bd"/>
</dbReference>
<evidence type="ECO:0000256" key="4">
    <source>
        <dbReference type="ARBA" id="ARBA00022806"/>
    </source>
</evidence>
<evidence type="ECO:0000259" key="11">
    <source>
        <dbReference type="PROSITE" id="PS51194"/>
    </source>
</evidence>
<evidence type="ECO:0000256" key="1">
    <source>
        <dbReference type="ARBA" id="ARBA00005446"/>
    </source>
</evidence>
<comment type="caution">
    <text evidence="12">The sequence shown here is derived from an EMBL/GenBank/DDBJ whole genome shotgun (WGS) entry which is preliminary data.</text>
</comment>
<dbReference type="NCBIfam" id="TIGR00614">
    <property type="entry name" value="recQ_fam"/>
    <property type="match status" value="1"/>
</dbReference>
<dbReference type="InterPro" id="IPR001650">
    <property type="entry name" value="Helicase_C-like"/>
</dbReference>
<proteinExistence type="inferred from homology"/>
<keyword evidence="4 12" id="KW-0347">Helicase</keyword>
<dbReference type="InterPro" id="IPR029057">
    <property type="entry name" value="PRTase-like"/>
</dbReference>
<dbReference type="InterPro" id="IPR002464">
    <property type="entry name" value="DNA/RNA_helicase_DEAH_CS"/>
</dbReference>
<evidence type="ECO:0000256" key="9">
    <source>
        <dbReference type="ARBA" id="ARBA00034808"/>
    </source>
</evidence>
<dbReference type="SUPFAM" id="SSF53271">
    <property type="entry name" value="PRTase-like"/>
    <property type="match status" value="1"/>
</dbReference>
<dbReference type="InterPro" id="IPR000836">
    <property type="entry name" value="PRTase_dom"/>
</dbReference>
<evidence type="ECO:0000256" key="2">
    <source>
        <dbReference type="ARBA" id="ARBA00022741"/>
    </source>
</evidence>
<name>A0ABS9X7S2_9ACTN</name>
<evidence type="ECO:0000313" key="12">
    <source>
        <dbReference type="EMBL" id="MCI3238112.1"/>
    </source>
</evidence>
<keyword evidence="5" id="KW-0067">ATP-binding</keyword>
<dbReference type="Pfam" id="PF00271">
    <property type="entry name" value="Helicase_C"/>
    <property type="match status" value="1"/>
</dbReference>
<accession>A0ABS9X7S2</accession>
<evidence type="ECO:0000256" key="7">
    <source>
        <dbReference type="ARBA" id="ARBA00023235"/>
    </source>
</evidence>
<dbReference type="RefSeq" id="WP_242707761.1">
    <property type="nucleotide sequence ID" value="NZ_JALDAX010000001.1"/>
</dbReference>
<reference evidence="12" key="1">
    <citation type="submission" date="2022-03" db="EMBL/GenBank/DDBJ databases">
        <title>Streptomyces 7R015 and 7R016 isolated from Barleria lupulina in Thailand.</title>
        <authorList>
            <person name="Kanchanasin P."/>
            <person name="Phongsopitanun W."/>
            <person name="Tanasupawat S."/>
        </authorList>
    </citation>
    <scope>NUCLEOTIDE SEQUENCE</scope>
    <source>
        <strain evidence="12">7R016</strain>
    </source>
</reference>
<dbReference type="InterPro" id="IPR027417">
    <property type="entry name" value="P-loop_NTPase"/>
</dbReference>
<keyword evidence="3 12" id="KW-0378">Hydrolase</keyword>
<evidence type="ECO:0000256" key="8">
    <source>
        <dbReference type="ARBA" id="ARBA00034617"/>
    </source>
</evidence>
<dbReference type="PANTHER" id="PTHR13710">
    <property type="entry name" value="DNA HELICASE RECQ FAMILY MEMBER"/>
    <property type="match status" value="1"/>
</dbReference>
<keyword evidence="6" id="KW-0238">DNA-binding</keyword>
<dbReference type="Pfam" id="PF00270">
    <property type="entry name" value="DEAD"/>
    <property type="match status" value="1"/>
</dbReference>
<keyword evidence="7" id="KW-0413">Isomerase</keyword>
<evidence type="ECO:0000256" key="3">
    <source>
        <dbReference type="ARBA" id="ARBA00022801"/>
    </source>
</evidence>
<gene>
    <name evidence="12" type="ORF">MQN93_00085</name>
</gene>
<dbReference type="PROSITE" id="PS51192">
    <property type="entry name" value="HELICASE_ATP_BIND_1"/>
    <property type="match status" value="1"/>
</dbReference>
<feature type="domain" description="Helicase ATP-binding" evidence="10">
    <location>
        <begin position="36"/>
        <end position="211"/>
    </location>
</feature>
<dbReference type="SMART" id="SM00487">
    <property type="entry name" value="DEXDc"/>
    <property type="match status" value="1"/>
</dbReference>
<keyword evidence="13" id="KW-1185">Reference proteome</keyword>
<feature type="domain" description="Helicase C-terminal" evidence="11">
    <location>
        <begin position="240"/>
        <end position="395"/>
    </location>
</feature>
<dbReference type="InterPro" id="IPR011545">
    <property type="entry name" value="DEAD/DEAH_box_helicase_dom"/>
</dbReference>
<sequence length="719" mass="76644">MNEVELRAEADAVLAQLVGDPGGSARLREDQWQAVAALVKERRRALVVQRTGWGKSAVYFVATALLRRRGAGPTVIVSPLLALMRNQVEAAERAGIRARTINSANPEEWNAIHEEVERGETDVLLVSPERLNSVDFRDQLLPKLAVTTGLLVVDEAHCISDWGHDFRPDYRRLRAMLADLAPGVPVLATTATANARVTADVAEQLGTGSGEALVLRGPLDRESLRLGVVRLPDAAHRLAWLAEHLDELPGSGIIYTLTVAAAEEASAYLRGRGFPVASYTGRTENADRLQAEDDLLANRVKALVATSALGMGFDKPDLGFVLHLGSPSSPIAYYQQVGRAGRGVEHADVLLLPGKEDEAIWRYFADTAFPPEAQVRQTLSALADAGRPLSVPALEAMVDLRRSRLETMLKVLDVDGAVKRVKGGWTATGAEWVYDAERYAWVARQRSAEQQAMRDYVGASGCRMEFLRRQLDDEGASPCGRCDNCAGAWADSSVSTTSLSSATKELDRPGVEVEPRRMWPTGMPALGVELKGRIPAGEQCSTGRALGRLSDIGWGNRLRPLLAENAPDGPVPADVLQAAVAVLADWARSPGGWAPDVPDAAPRPVGVVAVPSLTRPQLVSSLAQGIATVGRLPLLGALTYTGSDGAHAAPRSNSAQRLRALSGAFSVSEELAGALSATPGPVLLVDDYTDSGWTLAVAARLLRRAGSGQVLPLVLAATG</sequence>
<dbReference type="EC" id="5.6.2.4" evidence="9"/>
<dbReference type="CDD" id="cd06223">
    <property type="entry name" value="PRTases_typeI"/>
    <property type="match status" value="1"/>
</dbReference>
<dbReference type="PROSITE" id="PS00690">
    <property type="entry name" value="DEAH_ATP_HELICASE"/>
    <property type="match status" value="1"/>
</dbReference>